<evidence type="ECO:0000256" key="2">
    <source>
        <dbReference type="SAM" id="SignalP"/>
    </source>
</evidence>
<dbReference type="KEGG" id="sgn:SGRA_3936"/>
<keyword evidence="2" id="KW-0732">Signal</keyword>
<sequence>MKYLLIAISFLFILSSGLQSCNRGPSCPAYGGIDPGFSTPNPDDKARETALKSKGKYNNKKEVEKKKKKELSAKRTKKGKSNLFPGYMRKKRR</sequence>
<evidence type="ECO:0000313" key="4">
    <source>
        <dbReference type="Proteomes" id="UP000007519"/>
    </source>
</evidence>
<organism evidence="3 4">
    <name type="scientific">Saprospira grandis (strain Lewin)</name>
    <dbReference type="NCBI Taxonomy" id="984262"/>
    <lineage>
        <taxon>Bacteria</taxon>
        <taxon>Pseudomonadati</taxon>
        <taxon>Bacteroidota</taxon>
        <taxon>Saprospiria</taxon>
        <taxon>Saprospirales</taxon>
        <taxon>Saprospiraceae</taxon>
        <taxon>Saprospira</taxon>
    </lineage>
</organism>
<evidence type="ECO:0008006" key="5">
    <source>
        <dbReference type="Google" id="ProtNLM"/>
    </source>
</evidence>
<dbReference type="AlphaFoldDB" id="H6L760"/>
<dbReference type="PROSITE" id="PS51257">
    <property type="entry name" value="PROKAR_LIPOPROTEIN"/>
    <property type="match status" value="1"/>
</dbReference>
<evidence type="ECO:0000256" key="1">
    <source>
        <dbReference type="SAM" id="MobiDB-lite"/>
    </source>
</evidence>
<evidence type="ECO:0000313" key="3">
    <source>
        <dbReference type="EMBL" id="AFC26651.1"/>
    </source>
</evidence>
<reference evidence="3 4" key="1">
    <citation type="journal article" date="2012" name="Stand. Genomic Sci.">
        <title>Complete genome sequencing and analysis of Saprospira grandis str. Lewin, a predatory marine bacterium.</title>
        <authorList>
            <person name="Saw J.H."/>
            <person name="Yuryev A."/>
            <person name="Kanbe M."/>
            <person name="Hou S."/>
            <person name="Young A.G."/>
            <person name="Aizawa S."/>
            <person name="Alam M."/>
        </authorList>
    </citation>
    <scope>NUCLEOTIDE SEQUENCE [LARGE SCALE GENOMIC DNA]</scope>
    <source>
        <strain evidence="3 4">Lewin</strain>
    </source>
</reference>
<feature type="compositionally biased region" description="Basic and acidic residues" evidence="1">
    <location>
        <begin position="59"/>
        <end position="73"/>
    </location>
</feature>
<feature type="signal peptide" evidence="2">
    <location>
        <begin position="1"/>
        <end position="20"/>
    </location>
</feature>
<dbReference type="RefSeq" id="WP_015694233.1">
    <property type="nucleotide sequence ID" value="NC_016940.1"/>
</dbReference>
<keyword evidence="4" id="KW-1185">Reference proteome</keyword>
<dbReference type="Proteomes" id="UP000007519">
    <property type="component" value="Chromosome"/>
</dbReference>
<proteinExistence type="predicted"/>
<gene>
    <name evidence="3" type="ordered locus">SGRA_3936</name>
</gene>
<feature type="region of interest" description="Disordered" evidence="1">
    <location>
        <begin position="32"/>
        <end position="93"/>
    </location>
</feature>
<dbReference type="OrthoDB" id="9868597at2"/>
<feature type="chain" id="PRO_5003604127" description="Lipoprotein" evidence="2">
    <location>
        <begin position="21"/>
        <end position="93"/>
    </location>
</feature>
<dbReference type="HOGENOM" id="CLU_2397897_0_0_10"/>
<name>H6L760_SAPGL</name>
<dbReference type="EMBL" id="CP002831">
    <property type="protein sequence ID" value="AFC26651.1"/>
    <property type="molecule type" value="Genomic_DNA"/>
</dbReference>
<feature type="compositionally biased region" description="Basic and acidic residues" evidence="1">
    <location>
        <begin position="42"/>
        <end position="51"/>
    </location>
</feature>
<protein>
    <recommendedName>
        <fullName evidence="5">Lipoprotein</fullName>
    </recommendedName>
</protein>
<accession>H6L760</accession>